<evidence type="ECO:0000313" key="3">
    <source>
        <dbReference type="Proteomes" id="UP001054902"/>
    </source>
</evidence>
<dbReference type="EMBL" id="BLLK01000047">
    <property type="protein sequence ID" value="GFH53647.1"/>
    <property type="molecule type" value="Genomic_DNA"/>
</dbReference>
<feature type="signal peptide" evidence="1">
    <location>
        <begin position="1"/>
        <end position="21"/>
    </location>
</feature>
<dbReference type="AlphaFoldDB" id="A0AAD3CX43"/>
<evidence type="ECO:0000313" key="2">
    <source>
        <dbReference type="EMBL" id="GFH53647.1"/>
    </source>
</evidence>
<dbReference type="Gene3D" id="2.60.40.2130">
    <property type="entry name" value="F-spondin domain"/>
    <property type="match status" value="1"/>
</dbReference>
<feature type="chain" id="PRO_5042115128" description="Spondin domain-containing protein" evidence="1">
    <location>
        <begin position="22"/>
        <end position="236"/>
    </location>
</feature>
<sequence>MKTSVFTILFTLFFSANSIFASRNRSSSSRKGRRGSKTLKLRVTNQSYRQPLSGFFVMVHNSYTTPLYVRGSRDVPASQALAELAENGNPQDLYEMYKDATGVLSVDIHTTDVGPLGPGYSTTIEVEVNDDYPLVTIASMAVNTNDCFVAINGANLNSGQVLDLVGLDAGTEENNELCECIPGPACAGMGNDEQASNPVCAGNGEGFVHIHRGIQQNGNLTGLEDWRNPMVRVVVD</sequence>
<accession>A0AAD3CX43</accession>
<reference evidence="2 3" key="1">
    <citation type="journal article" date="2021" name="Sci. Rep.">
        <title>The genome of the diatom Chaetoceros tenuissimus carries an ancient integrated fragment of an extant virus.</title>
        <authorList>
            <person name="Hongo Y."/>
            <person name="Kimura K."/>
            <person name="Takaki Y."/>
            <person name="Yoshida Y."/>
            <person name="Baba S."/>
            <person name="Kobayashi G."/>
            <person name="Nagasaki K."/>
            <person name="Hano T."/>
            <person name="Tomaru Y."/>
        </authorList>
    </citation>
    <scope>NUCLEOTIDE SEQUENCE [LARGE SCALE GENOMIC DNA]</scope>
    <source>
        <strain evidence="2 3">NIES-3715</strain>
    </source>
</reference>
<gene>
    <name evidence="2" type="ORF">CTEN210_10123</name>
</gene>
<evidence type="ECO:0000256" key="1">
    <source>
        <dbReference type="SAM" id="SignalP"/>
    </source>
</evidence>
<name>A0AAD3CX43_9STRA</name>
<organism evidence="2 3">
    <name type="scientific">Chaetoceros tenuissimus</name>
    <dbReference type="NCBI Taxonomy" id="426638"/>
    <lineage>
        <taxon>Eukaryota</taxon>
        <taxon>Sar</taxon>
        <taxon>Stramenopiles</taxon>
        <taxon>Ochrophyta</taxon>
        <taxon>Bacillariophyta</taxon>
        <taxon>Coscinodiscophyceae</taxon>
        <taxon>Chaetocerotophycidae</taxon>
        <taxon>Chaetocerotales</taxon>
        <taxon>Chaetocerotaceae</taxon>
        <taxon>Chaetoceros</taxon>
    </lineage>
</organism>
<dbReference type="InterPro" id="IPR038678">
    <property type="entry name" value="Spondin_N_sf"/>
</dbReference>
<evidence type="ECO:0008006" key="4">
    <source>
        <dbReference type="Google" id="ProtNLM"/>
    </source>
</evidence>
<dbReference type="InterPro" id="IPR009465">
    <property type="entry name" value="Spondin_N"/>
</dbReference>
<comment type="caution">
    <text evidence="2">The sequence shown here is derived from an EMBL/GenBank/DDBJ whole genome shotgun (WGS) entry which is preliminary data.</text>
</comment>
<dbReference type="Proteomes" id="UP001054902">
    <property type="component" value="Unassembled WGS sequence"/>
</dbReference>
<proteinExistence type="predicted"/>
<keyword evidence="3" id="KW-1185">Reference proteome</keyword>
<protein>
    <recommendedName>
        <fullName evidence="4">Spondin domain-containing protein</fullName>
    </recommendedName>
</protein>
<keyword evidence="1" id="KW-0732">Signal</keyword>
<dbReference type="NCBIfam" id="NF038123">
    <property type="entry name" value="NF038123_dom"/>
    <property type="match status" value="1"/>
</dbReference>